<evidence type="ECO:0000313" key="2">
    <source>
        <dbReference type="Proteomes" id="UP000054018"/>
    </source>
</evidence>
<organism evidence="1 2">
    <name type="scientific">Pisolithus microcarpus 441</name>
    <dbReference type="NCBI Taxonomy" id="765257"/>
    <lineage>
        <taxon>Eukaryota</taxon>
        <taxon>Fungi</taxon>
        <taxon>Dikarya</taxon>
        <taxon>Basidiomycota</taxon>
        <taxon>Agaricomycotina</taxon>
        <taxon>Agaricomycetes</taxon>
        <taxon>Agaricomycetidae</taxon>
        <taxon>Boletales</taxon>
        <taxon>Sclerodermatineae</taxon>
        <taxon>Pisolithaceae</taxon>
        <taxon>Pisolithus</taxon>
    </lineage>
</organism>
<name>A0A0C9ZA34_9AGAM</name>
<sequence length="87" mass="9742">MGRQDPVWGGNSDHVYNEAAQTSLPDSDKYLGARFPWSGMYRLAIQSRHKRRDATAIELGTEMIGPAPSWVQRGRLLVVEVKLCGEI</sequence>
<gene>
    <name evidence="1" type="ORF">PISMIDRAFT_676614</name>
</gene>
<evidence type="ECO:0000313" key="1">
    <source>
        <dbReference type="EMBL" id="KIK26061.1"/>
    </source>
</evidence>
<reference evidence="2" key="2">
    <citation type="submission" date="2015-01" db="EMBL/GenBank/DDBJ databases">
        <title>Evolutionary Origins and Diversification of the Mycorrhizal Mutualists.</title>
        <authorList>
            <consortium name="DOE Joint Genome Institute"/>
            <consortium name="Mycorrhizal Genomics Consortium"/>
            <person name="Kohler A."/>
            <person name="Kuo A."/>
            <person name="Nagy L.G."/>
            <person name="Floudas D."/>
            <person name="Copeland A."/>
            <person name="Barry K.W."/>
            <person name="Cichocki N."/>
            <person name="Veneault-Fourrey C."/>
            <person name="LaButti K."/>
            <person name="Lindquist E.A."/>
            <person name="Lipzen A."/>
            <person name="Lundell T."/>
            <person name="Morin E."/>
            <person name="Murat C."/>
            <person name="Riley R."/>
            <person name="Ohm R."/>
            <person name="Sun H."/>
            <person name="Tunlid A."/>
            <person name="Henrissat B."/>
            <person name="Grigoriev I.V."/>
            <person name="Hibbett D.S."/>
            <person name="Martin F."/>
        </authorList>
    </citation>
    <scope>NUCLEOTIDE SEQUENCE [LARGE SCALE GENOMIC DNA]</scope>
    <source>
        <strain evidence="2">441</strain>
    </source>
</reference>
<dbReference type="Proteomes" id="UP000054018">
    <property type="component" value="Unassembled WGS sequence"/>
</dbReference>
<dbReference type="HOGENOM" id="CLU_2484164_0_0_1"/>
<dbReference type="AlphaFoldDB" id="A0A0C9ZA34"/>
<reference evidence="1 2" key="1">
    <citation type="submission" date="2014-04" db="EMBL/GenBank/DDBJ databases">
        <authorList>
            <consortium name="DOE Joint Genome Institute"/>
            <person name="Kuo A."/>
            <person name="Kohler A."/>
            <person name="Costa M.D."/>
            <person name="Nagy L.G."/>
            <person name="Floudas D."/>
            <person name="Copeland A."/>
            <person name="Barry K.W."/>
            <person name="Cichocki N."/>
            <person name="Veneault-Fourrey C."/>
            <person name="LaButti K."/>
            <person name="Lindquist E.A."/>
            <person name="Lipzen A."/>
            <person name="Lundell T."/>
            <person name="Morin E."/>
            <person name="Murat C."/>
            <person name="Sun H."/>
            <person name="Tunlid A."/>
            <person name="Henrissat B."/>
            <person name="Grigoriev I.V."/>
            <person name="Hibbett D.S."/>
            <person name="Martin F."/>
            <person name="Nordberg H.P."/>
            <person name="Cantor M.N."/>
            <person name="Hua S.X."/>
        </authorList>
    </citation>
    <scope>NUCLEOTIDE SEQUENCE [LARGE SCALE GENOMIC DNA]</scope>
    <source>
        <strain evidence="1 2">441</strain>
    </source>
</reference>
<proteinExistence type="predicted"/>
<accession>A0A0C9ZA34</accession>
<keyword evidence="2" id="KW-1185">Reference proteome</keyword>
<dbReference type="EMBL" id="KN833704">
    <property type="protein sequence ID" value="KIK26061.1"/>
    <property type="molecule type" value="Genomic_DNA"/>
</dbReference>
<protein>
    <submittedName>
        <fullName evidence="1">Uncharacterized protein</fullName>
    </submittedName>
</protein>